<evidence type="ECO:0000256" key="1">
    <source>
        <dbReference type="SAM" id="MobiDB-lite"/>
    </source>
</evidence>
<keyword evidence="2" id="KW-0812">Transmembrane</keyword>
<proteinExistence type="predicted"/>
<keyword evidence="2" id="KW-1133">Transmembrane helix</keyword>
<name>A0A8F1Y2G7_CLORO</name>
<dbReference type="AlphaFoldDB" id="A0A8F1Y2G7"/>
<evidence type="ECO:0000256" key="2">
    <source>
        <dbReference type="SAM" id="Phobius"/>
    </source>
</evidence>
<keyword evidence="3" id="KW-0496">Mitochondrion</keyword>
<keyword evidence="2" id="KW-0472">Membrane</keyword>
<dbReference type="EMBL" id="MW030499">
    <property type="protein sequence ID" value="QWS06171.1"/>
    <property type="molecule type" value="Genomic_DNA"/>
</dbReference>
<geneLocation type="mitochondrion" evidence="3"/>
<organism evidence="3">
    <name type="scientific">Clonostachys rogersoniana</name>
    <dbReference type="NCBI Taxonomy" id="122658"/>
    <lineage>
        <taxon>Eukaryota</taxon>
        <taxon>Fungi</taxon>
        <taxon>Dikarya</taxon>
        <taxon>Ascomycota</taxon>
        <taxon>Pezizomycotina</taxon>
        <taxon>Sordariomycetes</taxon>
        <taxon>Hypocreomycetidae</taxon>
        <taxon>Hypocreales</taxon>
        <taxon>Bionectriaceae</taxon>
        <taxon>Clonostachys</taxon>
    </lineage>
</organism>
<reference evidence="3" key="1">
    <citation type="submission" date="2020-09" db="EMBL/GenBank/DDBJ databases">
        <authorList>
            <person name="Zhao Z.Y."/>
            <person name="Zhu K.F."/>
            <person name="Tang D.X."/>
            <person name="Wang Y.B."/>
            <person name="Wang Y."/>
            <person name="Geng Y.P."/>
            <person name="Yu H."/>
        </authorList>
    </citation>
    <scope>NUCLEOTIDE SEQUENCE</scope>
</reference>
<feature type="region of interest" description="Disordered" evidence="1">
    <location>
        <begin position="103"/>
        <end position="161"/>
    </location>
</feature>
<feature type="compositionally biased region" description="Low complexity" evidence="1">
    <location>
        <begin position="126"/>
        <end position="135"/>
    </location>
</feature>
<accession>A0A8F1Y2G7</accession>
<evidence type="ECO:0000313" key="3">
    <source>
        <dbReference type="EMBL" id="QWS06171.1"/>
    </source>
</evidence>
<gene>
    <name evidence="3" type="primary">orf161</name>
</gene>
<protein>
    <submittedName>
        <fullName evidence="3">Uncharacterized protein</fullName>
    </submittedName>
</protein>
<sequence length="161" mass="18119">MMMMKNLVLFKNIGFEDITLDCQGIPMTEQIVNIDCPGISLEVEGILLICKSCIPDLSELNFILVLGSIIIGTTFIVLIFNFEPWDWRSTWVPNPNYGGIIPSKYDAPVDENNPRRSPTPNPDPPSTNTDTNAPTHVPLPQLEPKTQAWGPPHRFEEYKKP</sequence>
<feature type="transmembrane region" description="Helical" evidence="2">
    <location>
        <begin position="62"/>
        <end position="82"/>
    </location>
</feature>